<proteinExistence type="predicted"/>
<organism evidence="1 2">
    <name type="scientific">Eumeta variegata</name>
    <name type="common">Bagworm moth</name>
    <name type="synonym">Eumeta japonica</name>
    <dbReference type="NCBI Taxonomy" id="151549"/>
    <lineage>
        <taxon>Eukaryota</taxon>
        <taxon>Metazoa</taxon>
        <taxon>Ecdysozoa</taxon>
        <taxon>Arthropoda</taxon>
        <taxon>Hexapoda</taxon>
        <taxon>Insecta</taxon>
        <taxon>Pterygota</taxon>
        <taxon>Neoptera</taxon>
        <taxon>Endopterygota</taxon>
        <taxon>Lepidoptera</taxon>
        <taxon>Glossata</taxon>
        <taxon>Ditrysia</taxon>
        <taxon>Tineoidea</taxon>
        <taxon>Psychidae</taxon>
        <taxon>Oiketicinae</taxon>
        <taxon>Eumeta</taxon>
    </lineage>
</organism>
<accession>A0A4C1TQ90</accession>
<keyword evidence="2" id="KW-1185">Reference proteome</keyword>
<gene>
    <name evidence="1" type="ORF">EVAR_9863_1</name>
</gene>
<comment type="caution">
    <text evidence="1">The sequence shown here is derived from an EMBL/GenBank/DDBJ whole genome shotgun (WGS) entry which is preliminary data.</text>
</comment>
<dbReference type="Proteomes" id="UP000299102">
    <property type="component" value="Unassembled WGS sequence"/>
</dbReference>
<evidence type="ECO:0000313" key="1">
    <source>
        <dbReference type="EMBL" id="GBP16145.1"/>
    </source>
</evidence>
<sequence length="80" mass="9408">MQERQVNRLWRPTTYVRNIKIVLKRTAACPWKLRAKDRTLHCTRHRFATAFFARRFDARVQPLTAASVDRLLKQNAGGDI</sequence>
<name>A0A4C1TQ90_EUMVA</name>
<dbReference type="EMBL" id="BGZK01000077">
    <property type="protein sequence ID" value="GBP16145.1"/>
    <property type="molecule type" value="Genomic_DNA"/>
</dbReference>
<reference evidence="1 2" key="1">
    <citation type="journal article" date="2019" name="Commun. Biol.">
        <title>The bagworm genome reveals a unique fibroin gene that provides high tensile strength.</title>
        <authorList>
            <person name="Kono N."/>
            <person name="Nakamura H."/>
            <person name="Ohtoshi R."/>
            <person name="Tomita M."/>
            <person name="Numata K."/>
            <person name="Arakawa K."/>
        </authorList>
    </citation>
    <scope>NUCLEOTIDE SEQUENCE [LARGE SCALE GENOMIC DNA]</scope>
</reference>
<dbReference type="AlphaFoldDB" id="A0A4C1TQ90"/>
<protein>
    <submittedName>
        <fullName evidence="1">Uncharacterized protein</fullName>
    </submittedName>
</protein>
<evidence type="ECO:0000313" key="2">
    <source>
        <dbReference type="Proteomes" id="UP000299102"/>
    </source>
</evidence>